<protein>
    <submittedName>
        <fullName evidence="4">HD family phosphohydrolase</fullName>
    </submittedName>
</protein>
<comment type="caution">
    <text evidence="4">The sequence shown here is derived from an EMBL/GenBank/DDBJ whole genome shotgun (WGS) entry which is preliminary data.</text>
</comment>
<reference evidence="4 5" key="1">
    <citation type="journal article" date="2016" name="Antonie Van Leeuwenhoek">
        <title>Bacillus depressus sp. nov., isolated from soil of a sunflower field.</title>
        <authorList>
            <person name="Wei X."/>
            <person name="Xin D."/>
            <person name="Xin Y."/>
            <person name="Zhang H."/>
            <person name="Wang T."/>
            <person name="Zhang J."/>
        </authorList>
    </citation>
    <scope>NUCLEOTIDE SEQUENCE [LARGE SCALE GENOMIC DNA]</scope>
    <source>
        <strain evidence="4 5">BZ1</strain>
    </source>
</reference>
<dbReference type="Pfam" id="PF07697">
    <property type="entry name" value="7TMR-HDED"/>
    <property type="match status" value="1"/>
</dbReference>
<dbReference type="AlphaFoldDB" id="A0A6L3VBY1"/>
<evidence type="ECO:0000256" key="1">
    <source>
        <dbReference type="SAM" id="MobiDB-lite"/>
    </source>
</evidence>
<dbReference type="Gene3D" id="1.10.3210.10">
    <property type="entry name" value="Hypothetical protein af1432"/>
    <property type="match status" value="1"/>
</dbReference>
<dbReference type="GO" id="GO:0016787">
    <property type="term" value="F:hydrolase activity"/>
    <property type="evidence" value="ECO:0007669"/>
    <property type="project" value="UniProtKB-KW"/>
</dbReference>
<dbReference type="Pfam" id="PF01966">
    <property type="entry name" value="HD"/>
    <property type="match status" value="1"/>
</dbReference>
<feature type="transmembrane region" description="Helical" evidence="2">
    <location>
        <begin position="325"/>
        <end position="349"/>
    </location>
</feature>
<dbReference type="SMART" id="SM00471">
    <property type="entry name" value="HDc"/>
    <property type="match status" value="1"/>
</dbReference>
<dbReference type="PANTHER" id="PTHR36442">
    <property type="entry name" value="CYCLIC-DI-AMP PHOSPHODIESTERASE PGPH"/>
    <property type="match status" value="1"/>
</dbReference>
<dbReference type="SUPFAM" id="SSF109604">
    <property type="entry name" value="HD-domain/PDEase-like"/>
    <property type="match status" value="1"/>
</dbReference>
<dbReference type="PANTHER" id="PTHR36442:SF1">
    <property type="entry name" value="CYCLIC-DI-AMP PHOSPHODIESTERASE PGPH"/>
    <property type="match status" value="1"/>
</dbReference>
<dbReference type="InterPro" id="IPR052722">
    <property type="entry name" value="PgpH_phosphodiesterase"/>
</dbReference>
<organism evidence="4 5">
    <name type="scientific">Cytobacillus depressus</name>
    <dbReference type="NCBI Taxonomy" id="1602942"/>
    <lineage>
        <taxon>Bacteria</taxon>
        <taxon>Bacillati</taxon>
        <taxon>Bacillota</taxon>
        <taxon>Bacilli</taxon>
        <taxon>Bacillales</taxon>
        <taxon>Bacillaceae</taxon>
        <taxon>Cytobacillus</taxon>
    </lineage>
</organism>
<dbReference type="EMBL" id="WBOS01000001">
    <property type="protein sequence ID" value="KAB2338559.1"/>
    <property type="molecule type" value="Genomic_DNA"/>
</dbReference>
<dbReference type="CDD" id="cd00077">
    <property type="entry name" value="HDc"/>
    <property type="match status" value="1"/>
</dbReference>
<feature type="transmembrane region" description="Helical" evidence="2">
    <location>
        <begin position="461"/>
        <end position="484"/>
    </location>
</feature>
<dbReference type="RefSeq" id="WP_151533297.1">
    <property type="nucleotide sequence ID" value="NZ_WBOS01000001.1"/>
</dbReference>
<keyword evidence="2" id="KW-1133">Transmembrane helix</keyword>
<feature type="region of interest" description="Disordered" evidence="1">
    <location>
        <begin position="119"/>
        <end position="140"/>
    </location>
</feature>
<feature type="transmembrane region" description="Helical" evidence="2">
    <location>
        <begin position="431"/>
        <end position="449"/>
    </location>
</feature>
<dbReference type="InterPro" id="IPR003607">
    <property type="entry name" value="HD/PDEase_dom"/>
</dbReference>
<feature type="domain" description="HD/PDEase" evidence="3">
    <location>
        <begin position="513"/>
        <end position="668"/>
    </location>
</feature>
<feature type="transmembrane region" description="Helical" evidence="2">
    <location>
        <begin position="295"/>
        <end position="313"/>
    </location>
</feature>
<name>A0A6L3VBY1_9BACI</name>
<dbReference type="InterPro" id="IPR011621">
    <property type="entry name" value="Metal-dep_PHydrolase_7TM_intra"/>
</dbReference>
<dbReference type="InterPro" id="IPR006675">
    <property type="entry name" value="HDIG_dom"/>
</dbReference>
<feature type="transmembrane region" description="Helical" evidence="2">
    <location>
        <begin position="402"/>
        <end position="419"/>
    </location>
</feature>
<accession>A0A6L3VBY1</accession>
<evidence type="ECO:0000313" key="4">
    <source>
        <dbReference type="EMBL" id="KAB2338559.1"/>
    </source>
</evidence>
<sequence>MEKLQQYLMKIRNLLEMTFFRVLLFVFLGIVMFLAMFSNVKPEKLDLTLFSIAEQTIRSPITIEDKALTERRKKEAADHVQDVYVVKKEIAQNRVDLITSIFDSATEVNDEIKDDIEAKQKAAEQAKEPENKIKDFPEPTLSDKLTRMKEKLTEDVTKEISDQTLLTLLQVSRNELTIARDMTVTAVNNVMSKRIPADEVENAKKRLEEELKFTSLNSGLKPAAIELGRYAVYQNEFYDPTATEELRQQAVESVEPVKILQGQIIVEEQQLISRDIYRQLGLVGLLESNNSIQPFVGLGLITFIILAALYYNFNQLQLKSELKQSYLLLFSLIFALSILIMKGISFFPALKYSEISFIFPAAMGAILIRILIDERMAVLFTIIMAICGSIIFNEGIPGTFHVSSSIYIICSGLAGIIFLTKQKNRSKILQAGMFVAAVNVIIIFSLVFLRNGQYDGLEFGFYFVIGVISGILSAVLAIGLLPFFEAGFGILSTIRLIELSSPNHPLLRKILTEAPGTYHHSVMVANLSESACEAIGANGLLARVGCYYHDIGKTKRPQFFIENQMNIENPHDRLPPQTSKNIIIAHATDGAEMLRKHKMPKEIVDIAEQHHGTTLLKYFYHKANQNGLDVREEDYRYPGPKAQTKEAAIVGIADSVEAAVRSMSSPTPEQIEGLVRNIIADRLQDGQLNECDLTLKELEIAANSFCETLNGIFHSRIEYPEITKQKVKQA</sequence>
<feature type="compositionally biased region" description="Basic and acidic residues" evidence="1">
    <location>
        <begin position="119"/>
        <end position="137"/>
    </location>
</feature>
<feature type="transmembrane region" description="Helical" evidence="2">
    <location>
        <begin position="377"/>
        <end position="396"/>
    </location>
</feature>
<keyword evidence="2" id="KW-0812">Transmembrane</keyword>
<evidence type="ECO:0000256" key="2">
    <source>
        <dbReference type="SAM" id="Phobius"/>
    </source>
</evidence>
<gene>
    <name evidence="4" type="ORF">F7731_03100</name>
</gene>
<dbReference type="OrthoDB" id="9806952at2"/>
<dbReference type="Pfam" id="PF07698">
    <property type="entry name" value="7TM-7TMR_HD"/>
    <property type="match status" value="1"/>
</dbReference>
<keyword evidence="5" id="KW-1185">Reference proteome</keyword>
<keyword evidence="2" id="KW-0472">Membrane</keyword>
<feature type="transmembrane region" description="Helical" evidence="2">
    <location>
        <begin position="355"/>
        <end position="372"/>
    </location>
</feature>
<proteinExistence type="predicted"/>
<dbReference type="InterPro" id="IPR006674">
    <property type="entry name" value="HD_domain"/>
</dbReference>
<evidence type="ECO:0000313" key="5">
    <source>
        <dbReference type="Proteomes" id="UP000481030"/>
    </source>
</evidence>
<evidence type="ECO:0000259" key="3">
    <source>
        <dbReference type="SMART" id="SM00471"/>
    </source>
</evidence>
<keyword evidence="4" id="KW-0378">Hydrolase</keyword>
<feature type="transmembrane region" description="Helical" evidence="2">
    <location>
        <begin position="20"/>
        <end position="38"/>
    </location>
</feature>
<dbReference type="NCBIfam" id="TIGR00277">
    <property type="entry name" value="HDIG"/>
    <property type="match status" value="1"/>
</dbReference>
<dbReference type="Proteomes" id="UP000481030">
    <property type="component" value="Unassembled WGS sequence"/>
</dbReference>
<dbReference type="InterPro" id="IPR011624">
    <property type="entry name" value="Metal-dep_PHydrolase_7TM_extra"/>
</dbReference>